<dbReference type="EMBL" id="BQMJ01000042">
    <property type="protein sequence ID" value="GJQ13285.1"/>
    <property type="molecule type" value="Genomic_DNA"/>
</dbReference>
<evidence type="ECO:0000313" key="3">
    <source>
        <dbReference type="Proteomes" id="UP001061958"/>
    </source>
</evidence>
<name>A0A9C7US63_9RHOD</name>
<dbReference type="Proteomes" id="UP001061958">
    <property type="component" value="Unassembled WGS sequence"/>
</dbReference>
<feature type="compositionally biased region" description="Low complexity" evidence="1">
    <location>
        <begin position="131"/>
        <end position="142"/>
    </location>
</feature>
<sequence length="231" mass="26537">MLLRHSIGSRSPCWSRTVTFVLVYVFRKSLHCSCQLTRGCRCFSFMPLYPCWVQRARLHWSPFLQHNKPIKSRKISEEQLIDADTGQTIRTIKRTTKSKESTTTLKQVKASAKKTKVNLDWQLEENVDELQASSQETQQSVQVEDENESEGAESTPAPKKTSKKKTKKKEPEPIVPEYAIEDFFEHNDSIHEDMRYGTCKLCSAPIVIPGLDHYLCKECGWVSNSNQPNDI</sequence>
<proteinExistence type="predicted"/>
<accession>A0A9C7US63</accession>
<dbReference type="OrthoDB" id="10443890at2759"/>
<organism evidence="2 3">
    <name type="scientific">Galdieria partita</name>
    <dbReference type="NCBI Taxonomy" id="83374"/>
    <lineage>
        <taxon>Eukaryota</taxon>
        <taxon>Rhodophyta</taxon>
        <taxon>Bangiophyceae</taxon>
        <taxon>Galdieriales</taxon>
        <taxon>Galdieriaceae</taxon>
        <taxon>Galdieria</taxon>
    </lineage>
</organism>
<feature type="region of interest" description="Disordered" evidence="1">
    <location>
        <begin position="129"/>
        <end position="173"/>
    </location>
</feature>
<reference evidence="2" key="1">
    <citation type="journal article" date="2022" name="Proc. Natl. Acad. Sci. U.S.A.">
        <title>Life cycle and functional genomics of the unicellular red alga Galdieria for elucidating algal and plant evolution and industrial use.</title>
        <authorList>
            <person name="Hirooka S."/>
            <person name="Itabashi T."/>
            <person name="Ichinose T.M."/>
            <person name="Onuma R."/>
            <person name="Fujiwara T."/>
            <person name="Yamashita S."/>
            <person name="Jong L.W."/>
            <person name="Tomita R."/>
            <person name="Iwane A.H."/>
            <person name="Miyagishima S.Y."/>
        </authorList>
    </citation>
    <scope>NUCLEOTIDE SEQUENCE</scope>
    <source>
        <strain evidence="2">NBRC 102759</strain>
    </source>
</reference>
<comment type="caution">
    <text evidence="2">The sequence shown here is derived from an EMBL/GenBank/DDBJ whole genome shotgun (WGS) entry which is preliminary data.</text>
</comment>
<dbReference type="AlphaFoldDB" id="A0A9C7US63"/>
<evidence type="ECO:0000313" key="2">
    <source>
        <dbReference type="EMBL" id="GJQ13285.1"/>
    </source>
</evidence>
<reference evidence="2" key="2">
    <citation type="submission" date="2022-01" db="EMBL/GenBank/DDBJ databases">
        <authorList>
            <person name="Hirooka S."/>
            <person name="Miyagishima S.Y."/>
        </authorList>
    </citation>
    <scope>NUCLEOTIDE SEQUENCE</scope>
    <source>
        <strain evidence="2">NBRC 102759</strain>
    </source>
</reference>
<evidence type="ECO:0000256" key="1">
    <source>
        <dbReference type="SAM" id="MobiDB-lite"/>
    </source>
</evidence>
<protein>
    <submittedName>
        <fullName evidence="2">Uncharacterized protein</fullName>
    </submittedName>
</protein>
<gene>
    <name evidence="2" type="ORF">GpartN1_g5076.t1</name>
</gene>
<keyword evidence="3" id="KW-1185">Reference proteome</keyword>